<evidence type="ECO:0000313" key="3">
    <source>
        <dbReference type="EMBL" id="WAE52812.1"/>
    </source>
</evidence>
<dbReference type="RefSeq" id="WP_267931765.1">
    <property type="nucleotide sequence ID" value="NZ_CP113257.1"/>
</dbReference>
<dbReference type="Pfam" id="PF02120">
    <property type="entry name" value="Flg_hook"/>
    <property type="match status" value="1"/>
</dbReference>
<dbReference type="AlphaFoldDB" id="A0AA47E4N6"/>
<organism evidence="3 4">
    <name type="scientific">Stutzerimonas frequens</name>
    <dbReference type="NCBI Taxonomy" id="2968969"/>
    <lineage>
        <taxon>Bacteria</taxon>
        <taxon>Pseudomonadati</taxon>
        <taxon>Pseudomonadota</taxon>
        <taxon>Gammaproteobacteria</taxon>
        <taxon>Pseudomonadales</taxon>
        <taxon>Pseudomonadaceae</taxon>
        <taxon>Stutzerimonas</taxon>
    </lineage>
</organism>
<dbReference type="InterPro" id="IPR038610">
    <property type="entry name" value="FliK-like_C_sf"/>
</dbReference>
<sequence length="385" mass="40503">MIQLPAQRIAGDAAGGSELTGALHRPASMSARGAVPPGSAAPIASGFRERLLRAASADPEQTLQQAAPPPEPLPSPVAPPAGSEAERANSEPLEETAAEQWLQGMLGQQQVVVQAREAGTAQPLAWPLPAESVAAAATEQAVAQVEGFVERQQHGQPLPWPVVTVGERQGAAPAERQPAPVLRPGLETAAAWTAPTASASLLDAQLPTEQLAPLEPAAPGEVGEAPLLTGERPASPSLQGAERLLRLQAPEAKWGEQMLHALREHVEVQLQQRQQSASIRLDPPELGSLEIHLSHESGRLTVQLSAAHADVARLLQQTSDRLRQELVAQHFVQVNVQVGADSGRDRQGQPRQSRDEEQVLAAAATALPERSGRSAGLANDVLVTV</sequence>
<protein>
    <submittedName>
        <fullName evidence="3">Flagellar hook-length control protein FliK</fullName>
    </submittedName>
</protein>
<feature type="domain" description="Flagellar hook-length control protein-like C-terminal" evidence="2">
    <location>
        <begin position="264"/>
        <end position="345"/>
    </location>
</feature>
<proteinExistence type="predicted"/>
<dbReference type="PANTHER" id="PTHR37533:SF2">
    <property type="entry name" value="FLAGELLAR HOOK-LENGTH CONTROL PROTEIN"/>
    <property type="match status" value="1"/>
</dbReference>
<evidence type="ECO:0000313" key="4">
    <source>
        <dbReference type="Proteomes" id="UP001164632"/>
    </source>
</evidence>
<dbReference type="PANTHER" id="PTHR37533">
    <property type="entry name" value="FLAGELLAR HOOK-LENGTH CONTROL PROTEIN"/>
    <property type="match status" value="1"/>
</dbReference>
<keyword evidence="3" id="KW-0969">Cilium</keyword>
<dbReference type="Gene3D" id="3.30.750.140">
    <property type="match status" value="1"/>
</dbReference>
<name>A0AA47E4N6_9GAMM</name>
<dbReference type="CDD" id="cd17470">
    <property type="entry name" value="T3SS_Flik_C"/>
    <property type="match status" value="1"/>
</dbReference>
<feature type="compositionally biased region" description="Pro residues" evidence="1">
    <location>
        <begin position="67"/>
        <end position="79"/>
    </location>
</feature>
<reference evidence="3" key="1">
    <citation type="submission" date="2022-11" db="EMBL/GenBank/DDBJ databases">
        <title>Genomic of Pseudomonas TF18.</title>
        <authorList>
            <person name="Liu T."/>
        </authorList>
    </citation>
    <scope>NUCLEOTIDE SEQUENCE</scope>
    <source>
        <strain evidence="3">TF18</strain>
    </source>
</reference>
<dbReference type="InterPro" id="IPR021136">
    <property type="entry name" value="Flagellar_hook_control-like_C"/>
</dbReference>
<evidence type="ECO:0000259" key="2">
    <source>
        <dbReference type="Pfam" id="PF02120"/>
    </source>
</evidence>
<evidence type="ECO:0000256" key="1">
    <source>
        <dbReference type="SAM" id="MobiDB-lite"/>
    </source>
</evidence>
<keyword evidence="3" id="KW-0282">Flagellum</keyword>
<accession>A0AA47E4N6</accession>
<dbReference type="EMBL" id="CP113257">
    <property type="protein sequence ID" value="WAE52812.1"/>
    <property type="molecule type" value="Genomic_DNA"/>
</dbReference>
<keyword evidence="3" id="KW-0966">Cell projection</keyword>
<dbReference type="InterPro" id="IPR052563">
    <property type="entry name" value="FliK"/>
</dbReference>
<feature type="region of interest" description="Disordered" evidence="1">
    <location>
        <begin position="1"/>
        <end position="101"/>
    </location>
</feature>
<gene>
    <name evidence="3" type="ORF">OSV15_01085</name>
</gene>
<dbReference type="Proteomes" id="UP001164632">
    <property type="component" value="Chromosome"/>
</dbReference>